<accession>A0ACB0Y8R0</accession>
<reference evidence="1" key="1">
    <citation type="submission" date="2023-11" db="EMBL/GenBank/DDBJ databases">
        <authorList>
            <person name="Poullet M."/>
        </authorList>
    </citation>
    <scope>NUCLEOTIDE SEQUENCE</scope>
    <source>
        <strain evidence="1">E1834</strain>
    </source>
</reference>
<gene>
    <name evidence="1" type="ORF">MENTE1834_LOCUS9120</name>
</gene>
<comment type="caution">
    <text evidence="1">The sequence shown here is derived from an EMBL/GenBank/DDBJ whole genome shotgun (WGS) entry which is preliminary data.</text>
</comment>
<dbReference type="Proteomes" id="UP001497535">
    <property type="component" value="Unassembled WGS sequence"/>
</dbReference>
<sequence>MSRCFLYLFFFLLFIYLFVCHHHSCSENCWPFFQFFQSPRLSFSSQPDGNKKKKRGEGREGEETCVEKNLRE</sequence>
<protein>
    <submittedName>
        <fullName evidence="1">Uncharacterized protein</fullName>
    </submittedName>
</protein>
<organism evidence="1 2">
    <name type="scientific">Meloidogyne enterolobii</name>
    <name type="common">Root-knot nematode worm</name>
    <name type="synonym">Meloidogyne mayaguensis</name>
    <dbReference type="NCBI Taxonomy" id="390850"/>
    <lineage>
        <taxon>Eukaryota</taxon>
        <taxon>Metazoa</taxon>
        <taxon>Ecdysozoa</taxon>
        <taxon>Nematoda</taxon>
        <taxon>Chromadorea</taxon>
        <taxon>Rhabditida</taxon>
        <taxon>Tylenchina</taxon>
        <taxon>Tylenchomorpha</taxon>
        <taxon>Tylenchoidea</taxon>
        <taxon>Meloidogynidae</taxon>
        <taxon>Meloidogyninae</taxon>
        <taxon>Meloidogyne</taxon>
    </lineage>
</organism>
<keyword evidence="2" id="KW-1185">Reference proteome</keyword>
<name>A0ACB0Y8R0_MELEN</name>
<evidence type="ECO:0000313" key="1">
    <source>
        <dbReference type="EMBL" id="CAK5036747.1"/>
    </source>
</evidence>
<evidence type="ECO:0000313" key="2">
    <source>
        <dbReference type="Proteomes" id="UP001497535"/>
    </source>
</evidence>
<proteinExistence type="predicted"/>
<dbReference type="EMBL" id="CAVMJV010000008">
    <property type="protein sequence ID" value="CAK5036747.1"/>
    <property type="molecule type" value="Genomic_DNA"/>
</dbReference>